<dbReference type="SUPFAM" id="SSF48403">
    <property type="entry name" value="Ankyrin repeat"/>
    <property type="match status" value="1"/>
</dbReference>
<keyword evidence="2" id="KW-0158">Chromosome</keyword>
<dbReference type="EMBL" id="RZGR01000006">
    <property type="protein sequence ID" value="RUQ89734.1"/>
    <property type="molecule type" value="Genomic_DNA"/>
</dbReference>
<dbReference type="Proteomes" id="UP000288012">
    <property type="component" value="Unassembled WGS sequence"/>
</dbReference>
<dbReference type="SUPFAM" id="SSF82199">
    <property type="entry name" value="SET domain"/>
    <property type="match status" value="1"/>
</dbReference>
<protein>
    <submittedName>
        <fullName evidence="9">SET domain-containing protein-lysine N-methyltransferase</fullName>
    </submittedName>
</protein>
<dbReference type="PANTHER" id="PTHR22884">
    <property type="entry name" value="SET DOMAIN PROTEINS"/>
    <property type="match status" value="1"/>
</dbReference>
<keyword evidence="4 9" id="KW-0808">Transferase</keyword>
<evidence type="ECO:0000256" key="7">
    <source>
        <dbReference type="SAM" id="MobiDB-lite"/>
    </source>
</evidence>
<evidence type="ECO:0000256" key="2">
    <source>
        <dbReference type="ARBA" id="ARBA00022454"/>
    </source>
</evidence>
<organism evidence="9 10">
    <name type="scientific">Legionella septentrionalis</name>
    <dbReference type="NCBI Taxonomy" id="2498109"/>
    <lineage>
        <taxon>Bacteria</taxon>
        <taxon>Pseudomonadati</taxon>
        <taxon>Pseudomonadota</taxon>
        <taxon>Gammaproteobacteria</taxon>
        <taxon>Legionellales</taxon>
        <taxon>Legionellaceae</taxon>
        <taxon>Legionella</taxon>
    </lineage>
</organism>
<feature type="compositionally biased region" description="Basic and acidic residues" evidence="7">
    <location>
        <begin position="21"/>
        <end position="34"/>
    </location>
</feature>
<dbReference type="InterPro" id="IPR001214">
    <property type="entry name" value="SET_dom"/>
</dbReference>
<feature type="domain" description="SET" evidence="8">
    <location>
        <begin position="119"/>
        <end position="232"/>
    </location>
</feature>
<dbReference type="PROSITE" id="PS50297">
    <property type="entry name" value="ANK_REP_REGION"/>
    <property type="match status" value="1"/>
</dbReference>
<keyword evidence="5" id="KW-0949">S-adenosyl-L-methionine</keyword>
<dbReference type="PROSITE" id="PS50280">
    <property type="entry name" value="SET"/>
    <property type="match status" value="1"/>
</dbReference>
<dbReference type="AlphaFoldDB" id="A0A3S1CM41"/>
<accession>A0A3S1CM41</accession>
<dbReference type="OrthoDB" id="5653514at2"/>
<evidence type="ECO:0000313" key="9">
    <source>
        <dbReference type="EMBL" id="RUQ89734.1"/>
    </source>
</evidence>
<dbReference type="GO" id="GO:0005694">
    <property type="term" value="C:chromosome"/>
    <property type="evidence" value="ECO:0007669"/>
    <property type="project" value="UniProtKB-SubCell"/>
</dbReference>
<gene>
    <name evidence="9" type="ORF">EKM59_02960</name>
</gene>
<comment type="subcellular location">
    <subcellularLocation>
        <location evidence="1">Chromosome</location>
    </subcellularLocation>
</comment>
<dbReference type="RefSeq" id="WP_126953534.1">
    <property type="nucleotide sequence ID" value="NZ_RZGR01000006.1"/>
</dbReference>
<dbReference type="InterPro" id="IPR046341">
    <property type="entry name" value="SET_dom_sf"/>
</dbReference>
<evidence type="ECO:0000256" key="4">
    <source>
        <dbReference type="ARBA" id="ARBA00022679"/>
    </source>
</evidence>
<dbReference type="Pfam" id="PF00856">
    <property type="entry name" value="SET"/>
    <property type="match status" value="1"/>
</dbReference>
<reference evidence="9 10" key="1">
    <citation type="submission" date="2018-12" db="EMBL/GenBank/DDBJ databases">
        <title>Legionella sp,whole genome shotgun sequence.</title>
        <authorList>
            <person name="Wu H."/>
        </authorList>
    </citation>
    <scope>NUCLEOTIDE SEQUENCE [LARGE SCALE GENOMIC DNA]</scope>
    <source>
        <strain evidence="10">km714</strain>
    </source>
</reference>
<keyword evidence="3 9" id="KW-0489">Methyltransferase</keyword>
<proteinExistence type="predicted"/>
<dbReference type="SMART" id="SM00317">
    <property type="entry name" value="SET"/>
    <property type="match status" value="1"/>
</dbReference>
<dbReference type="Gene3D" id="2.170.270.10">
    <property type="entry name" value="SET domain"/>
    <property type="match status" value="1"/>
</dbReference>
<keyword evidence="6" id="KW-0040">ANK repeat</keyword>
<feature type="region of interest" description="Disordered" evidence="7">
    <location>
        <begin position="1"/>
        <end position="47"/>
    </location>
</feature>
<dbReference type="InterPro" id="IPR002110">
    <property type="entry name" value="Ankyrin_rpt"/>
</dbReference>
<evidence type="ECO:0000256" key="3">
    <source>
        <dbReference type="ARBA" id="ARBA00022603"/>
    </source>
</evidence>
<evidence type="ECO:0000256" key="5">
    <source>
        <dbReference type="ARBA" id="ARBA00022691"/>
    </source>
</evidence>
<feature type="repeat" description="ANK" evidence="6">
    <location>
        <begin position="329"/>
        <end position="361"/>
    </location>
</feature>
<dbReference type="GO" id="GO:0008168">
    <property type="term" value="F:methyltransferase activity"/>
    <property type="evidence" value="ECO:0007669"/>
    <property type="project" value="UniProtKB-KW"/>
</dbReference>
<comment type="caution">
    <text evidence="9">The sequence shown here is derived from an EMBL/GenBank/DDBJ whole genome shotgun (WGS) entry which is preliminary data.</text>
</comment>
<evidence type="ECO:0000259" key="8">
    <source>
        <dbReference type="PROSITE" id="PS50280"/>
    </source>
</evidence>
<name>A0A3S1CM41_9GAMM</name>
<dbReference type="GO" id="GO:0032259">
    <property type="term" value="P:methylation"/>
    <property type="evidence" value="ECO:0007669"/>
    <property type="project" value="UniProtKB-KW"/>
</dbReference>
<keyword evidence="10" id="KW-1185">Reference proteome</keyword>
<evidence type="ECO:0000313" key="10">
    <source>
        <dbReference type="Proteomes" id="UP000288012"/>
    </source>
</evidence>
<dbReference type="SMART" id="SM00248">
    <property type="entry name" value="ANK"/>
    <property type="match status" value="2"/>
</dbReference>
<evidence type="ECO:0000256" key="6">
    <source>
        <dbReference type="PROSITE-ProRule" id="PRU00023"/>
    </source>
</evidence>
<dbReference type="InterPro" id="IPR036770">
    <property type="entry name" value="Ankyrin_rpt-contain_sf"/>
</dbReference>
<dbReference type="Pfam" id="PF00023">
    <property type="entry name" value="Ank"/>
    <property type="match status" value="1"/>
</dbReference>
<dbReference type="InterPro" id="IPR050777">
    <property type="entry name" value="SET2_Histone-Lys_MeTrsfase"/>
</dbReference>
<dbReference type="Gene3D" id="1.25.40.20">
    <property type="entry name" value="Ankyrin repeat-containing domain"/>
    <property type="match status" value="1"/>
</dbReference>
<sequence>MHSKQKIETSQETLPAKRNKKVPEKYKEYQETLKKQRRTGKKIAEQEQTKSIELKVTAAVRGLAQQSLFADKAKETQPEGIKKQRKRIAISAEHKVMKQLDITNMDAKDYIHSPYDKPDLFKVKRVDVIDSFGLFAVEDLSPEKCIAEYTGKIFTPEEFQQFLDKNEKMDSNYAMEIGKKIIDAQVSGGFGRYINCSECQPNVEFRNFKDERVLIYTSQGIKKGEQLLVAYNVYNEQAAQHHKFLNPQDGHLSTAEFLQKHIKSYTLSVFPYHCTPLKKQQNVYETRIGQCVSQQKLLSAQSNLAKDEVNFPYLALNQNHEIIDAREIDMVNPLMLASFLGQVDNVNWLLEHGANMNAQQNHSGYYPLFFTLEGYKTAKQKDNYLKILNLLISKEANLAIYDKNEETFFHRAVQSLEAKDLEFILNACAKRTGATTWFQYVDKDNHDLVTRALANHEIEKVLVLLKFYPDYFQDNFEADDCEQSLIQEKFTEILGSLPLEKYRKFFKGLQNLEIEVEDYFSQSKILFKK</sequence>
<dbReference type="PROSITE" id="PS50088">
    <property type="entry name" value="ANK_REPEAT"/>
    <property type="match status" value="1"/>
</dbReference>
<evidence type="ECO:0000256" key="1">
    <source>
        <dbReference type="ARBA" id="ARBA00004286"/>
    </source>
</evidence>